<dbReference type="InterPro" id="IPR027417">
    <property type="entry name" value="P-loop_NTPase"/>
</dbReference>
<dbReference type="CDD" id="cd03293">
    <property type="entry name" value="ABC_NrtD_SsuB_transporters"/>
    <property type="match status" value="1"/>
</dbReference>
<dbReference type="GO" id="GO:0016887">
    <property type="term" value="F:ATP hydrolysis activity"/>
    <property type="evidence" value="ECO:0007669"/>
    <property type="project" value="InterPro"/>
</dbReference>
<dbReference type="Pfam" id="PF00005">
    <property type="entry name" value="ABC_tran"/>
    <property type="match status" value="1"/>
</dbReference>
<dbReference type="InterPro" id="IPR003439">
    <property type="entry name" value="ABC_transporter-like_ATP-bd"/>
</dbReference>
<accession>A0A3B0ZLA3</accession>
<dbReference type="InterPro" id="IPR017871">
    <property type="entry name" value="ABC_transporter-like_CS"/>
</dbReference>
<organism evidence="5">
    <name type="scientific">hydrothermal vent metagenome</name>
    <dbReference type="NCBI Taxonomy" id="652676"/>
    <lineage>
        <taxon>unclassified sequences</taxon>
        <taxon>metagenomes</taxon>
        <taxon>ecological metagenomes</taxon>
    </lineage>
</organism>
<dbReference type="InterPro" id="IPR050166">
    <property type="entry name" value="ABC_transporter_ATP-bind"/>
</dbReference>
<dbReference type="SUPFAM" id="SSF52540">
    <property type="entry name" value="P-loop containing nucleoside triphosphate hydrolases"/>
    <property type="match status" value="1"/>
</dbReference>
<evidence type="ECO:0000259" key="4">
    <source>
        <dbReference type="PROSITE" id="PS50893"/>
    </source>
</evidence>
<keyword evidence="1" id="KW-0813">Transport</keyword>
<reference evidence="5" key="1">
    <citation type="submission" date="2018-06" db="EMBL/GenBank/DDBJ databases">
        <authorList>
            <person name="Zhirakovskaya E."/>
        </authorList>
    </citation>
    <scope>NUCLEOTIDE SEQUENCE</scope>
</reference>
<keyword evidence="3 5" id="KW-0067">ATP-binding</keyword>
<sequence length="264" mass="29721">MSSVDRVGGDQLLIENLNFSYGNLTIFNNLNIVVEPGEFVSIIGPSGCGKTTLLNLLSGFLKPIAGKVLLRGKALVPEDPHFGYVFQHATLFPWLSTVENVEFGMKMEGKLSASEQRKKSKHYLAMVGLKGFEDYLPMKLSGGMQQRVSLARALVMEPRLLLMDEPFGALDAITREQMNDELLVLWDKLGQTVVFITHDIDEAVYLSDRVLLLNRPPQGIFKDQKIELPRPRSSKETRTSDLFWEYKKELMTDILEVSKSEVIA</sequence>
<keyword evidence="2" id="KW-0547">Nucleotide-binding</keyword>
<proteinExistence type="predicted"/>
<dbReference type="EMBL" id="UOFL01000236">
    <property type="protein sequence ID" value="VAW82124.1"/>
    <property type="molecule type" value="Genomic_DNA"/>
</dbReference>
<feature type="domain" description="ABC transporter" evidence="4">
    <location>
        <begin position="12"/>
        <end position="240"/>
    </location>
</feature>
<dbReference type="GO" id="GO:0005524">
    <property type="term" value="F:ATP binding"/>
    <property type="evidence" value="ECO:0007669"/>
    <property type="project" value="UniProtKB-KW"/>
</dbReference>
<dbReference type="InterPro" id="IPR003593">
    <property type="entry name" value="AAA+_ATPase"/>
</dbReference>
<dbReference type="Gene3D" id="3.40.50.300">
    <property type="entry name" value="P-loop containing nucleotide triphosphate hydrolases"/>
    <property type="match status" value="1"/>
</dbReference>
<dbReference type="PANTHER" id="PTHR42788:SF13">
    <property type="entry name" value="ALIPHATIC SULFONATES IMPORT ATP-BINDING PROTEIN SSUB"/>
    <property type="match status" value="1"/>
</dbReference>
<protein>
    <submittedName>
        <fullName evidence="5">ABC transporter, ATP-binding protein (Cluster 10, nitrate/sulfonate/bicarbonate)</fullName>
    </submittedName>
</protein>
<gene>
    <name evidence="5" type="ORF">MNBD_GAMMA12-105</name>
</gene>
<dbReference type="PROSITE" id="PS00211">
    <property type="entry name" value="ABC_TRANSPORTER_1"/>
    <property type="match status" value="1"/>
</dbReference>
<evidence type="ECO:0000256" key="2">
    <source>
        <dbReference type="ARBA" id="ARBA00022741"/>
    </source>
</evidence>
<evidence type="ECO:0000256" key="3">
    <source>
        <dbReference type="ARBA" id="ARBA00022840"/>
    </source>
</evidence>
<dbReference type="SMART" id="SM00382">
    <property type="entry name" value="AAA"/>
    <property type="match status" value="1"/>
</dbReference>
<name>A0A3B0ZLA3_9ZZZZ</name>
<evidence type="ECO:0000256" key="1">
    <source>
        <dbReference type="ARBA" id="ARBA00022448"/>
    </source>
</evidence>
<dbReference type="PROSITE" id="PS50893">
    <property type="entry name" value="ABC_TRANSPORTER_2"/>
    <property type="match status" value="1"/>
</dbReference>
<evidence type="ECO:0000313" key="5">
    <source>
        <dbReference type="EMBL" id="VAW82124.1"/>
    </source>
</evidence>
<dbReference type="AlphaFoldDB" id="A0A3B0ZLA3"/>
<dbReference type="PANTHER" id="PTHR42788">
    <property type="entry name" value="TAURINE IMPORT ATP-BINDING PROTEIN-RELATED"/>
    <property type="match status" value="1"/>
</dbReference>